<feature type="transmembrane region" description="Helical" evidence="7">
    <location>
        <begin position="127"/>
        <end position="147"/>
    </location>
</feature>
<keyword evidence="9" id="KW-1185">Reference proteome</keyword>
<keyword evidence="2" id="KW-1003">Cell membrane</keyword>
<reference evidence="9" key="1">
    <citation type="submission" date="2016-06" db="EMBL/GenBank/DDBJ databases">
        <authorList>
            <person name="Varghese N."/>
            <person name="Submissions Spin"/>
        </authorList>
    </citation>
    <scope>NUCLEOTIDE SEQUENCE [LARGE SCALE GENOMIC DNA]</scope>
    <source>
        <strain evidence="9">DSM 43816</strain>
    </source>
</reference>
<evidence type="ECO:0000256" key="5">
    <source>
        <dbReference type="ARBA" id="ARBA00023136"/>
    </source>
</evidence>
<accession>A0A1C4Z5L2</accession>
<dbReference type="OrthoDB" id="9814461at2"/>
<feature type="transmembrane region" description="Helical" evidence="7">
    <location>
        <begin position="260"/>
        <end position="290"/>
    </location>
</feature>
<keyword evidence="5 7" id="KW-0472">Membrane</keyword>
<evidence type="ECO:0000256" key="7">
    <source>
        <dbReference type="SAM" id="Phobius"/>
    </source>
</evidence>
<dbReference type="GO" id="GO:0005886">
    <property type="term" value="C:plasma membrane"/>
    <property type="evidence" value="ECO:0007669"/>
    <property type="project" value="UniProtKB-SubCell"/>
</dbReference>
<evidence type="ECO:0000256" key="2">
    <source>
        <dbReference type="ARBA" id="ARBA00022475"/>
    </source>
</evidence>
<keyword evidence="4 7" id="KW-1133">Transmembrane helix</keyword>
<dbReference type="RefSeq" id="WP_143740364.1">
    <property type="nucleotide sequence ID" value="NZ_LT607413.1"/>
</dbReference>
<dbReference type="PANTHER" id="PTHR30482:SF20">
    <property type="entry name" value="HIGH-AFFINITY BRANCHED-CHAIN AMINO ACID TRANSPORT SYSTEM PERMEASE PROTEIN LIVM"/>
    <property type="match status" value="1"/>
</dbReference>
<keyword evidence="3 7" id="KW-0812">Transmembrane</keyword>
<evidence type="ECO:0000256" key="6">
    <source>
        <dbReference type="SAM" id="MobiDB-lite"/>
    </source>
</evidence>
<feature type="transmembrane region" description="Helical" evidence="7">
    <location>
        <begin position="302"/>
        <end position="320"/>
    </location>
</feature>
<dbReference type="GO" id="GO:0015658">
    <property type="term" value="F:branched-chain amino acid transmembrane transporter activity"/>
    <property type="evidence" value="ECO:0007669"/>
    <property type="project" value="InterPro"/>
</dbReference>
<protein>
    <submittedName>
        <fullName evidence="8">Amino acid/amide ABC transporter membrane protein 2, HAAT family</fullName>
    </submittedName>
</protein>
<name>A0A1C4Z5L2_MICEC</name>
<dbReference type="Proteomes" id="UP000198253">
    <property type="component" value="Chromosome I"/>
</dbReference>
<feature type="transmembrane region" description="Helical" evidence="7">
    <location>
        <begin position="100"/>
        <end position="120"/>
    </location>
</feature>
<sequence length="353" mass="36526">MRPTGAATTGLGRTARRAGRGRPRVEPVVWSLGAAFAAVLPLVLPVPYHLSTAITALMFVALAVSFDLVVGRIGALSLCQPVFFGFGSYAAAILSTRHGWSFGPTLAVAALAAVGVALAIGVPSFRLSLHAFAIATLGFATIAVLLAKNWVGLTGGPLCTTGVPAMTLFGVELTSLAAQYYVVLGLAALTVGVAFGVSRSRLGLALTAVRDDPVLAAARGLSPTAFRLTAFGLSAALSATVGVFNAYFQSVVCPENLDMSYMTALLIMVFVGGRGSLRGVVSAALLFTVLPQLLHLAEEWRMVIYGLVLLGVVIAVPDGLERAFQAAGRLRRPPPPPPPPATAPPATREKATR</sequence>
<feature type="transmembrane region" description="Helical" evidence="7">
    <location>
        <begin position="25"/>
        <end position="44"/>
    </location>
</feature>
<feature type="transmembrane region" description="Helical" evidence="7">
    <location>
        <begin position="178"/>
        <end position="197"/>
    </location>
</feature>
<evidence type="ECO:0000256" key="1">
    <source>
        <dbReference type="ARBA" id="ARBA00004651"/>
    </source>
</evidence>
<evidence type="ECO:0000256" key="4">
    <source>
        <dbReference type="ARBA" id="ARBA00022989"/>
    </source>
</evidence>
<dbReference type="CDD" id="cd06581">
    <property type="entry name" value="TM_PBP1_LivM_like"/>
    <property type="match status" value="1"/>
</dbReference>
<feature type="region of interest" description="Disordered" evidence="6">
    <location>
        <begin position="327"/>
        <end position="353"/>
    </location>
</feature>
<organism evidence="8 9">
    <name type="scientific">Micromonospora echinospora</name>
    <name type="common">Micromonospora purpurea</name>
    <dbReference type="NCBI Taxonomy" id="1877"/>
    <lineage>
        <taxon>Bacteria</taxon>
        <taxon>Bacillati</taxon>
        <taxon>Actinomycetota</taxon>
        <taxon>Actinomycetes</taxon>
        <taxon>Micromonosporales</taxon>
        <taxon>Micromonosporaceae</taxon>
        <taxon>Micromonospora</taxon>
    </lineage>
</organism>
<feature type="compositionally biased region" description="Pro residues" evidence="6">
    <location>
        <begin position="333"/>
        <end position="343"/>
    </location>
</feature>
<proteinExistence type="predicted"/>
<evidence type="ECO:0000313" key="9">
    <source>
        <dbReference type="Proteomes" id="UP000198253"/>
    </source>
</evidence>
<dbReference type="InParanoid" id="A0A1C4Z5L2"/>
<gene>
    <name evidence="8" type="ORF">GA0070618_4802</name>
</gene>
<evidence type="ECO:0000256" key="3">
    <source>
        <dbReference type="ARBA" id="ARBA00022692"/>
    </source>
</evidence>
<dbReference type="InterPro" id="IPR043428">
    <property type="entry name" value="LivM-like"/>
</dbReference>
<dbReference type="AlphaFoldDB" id="A0A1C4Z5L2"/>
<evidence type="ECO:0000313" key="8">
    <source>
        <dbReference type="EMBL" id="SCF28275.1"/>
    </source>
</evidence>
<dbReference type="EMBL" id="LT607413">
    <property type="protein sequence ID" value="SCF28275.1"/>
    <property type="molecule type" value="Genomic_DNA"/>
</dbReference>
<dbReference type="PANTHER" id="PTHR30482">
    <property type="entry name" value="HIGH-AFFINITY BRANCHED-CHAIN AMINO ACID TRANSPORT SYSTEM PERMEASE"/>
    <property type="match status" value="1"/>
</dbReference>
<feature type="transmembrane region" description="Helical" evidence="7">
    <location>
        <begin position="228"/>
        <end position="248"/>
    </location>
</feature>
<comment type="subcellular location">
    <subcellularLocation>
        <location evidence="1">Cell membrane</location>
        <topology evidence="1">Multi-pass membrane protein</topology>
    </subcellularLocation>
</comment>
<dbReference type="InterPro" id="IPR001851">
    <property type="entry name" value="ABC_transp_permease"/>
</dbReference>
<feature type="transmembrane region" description="Helical" evidence="7">
    <location>
        <begin position="75"/>
        <end position="94"/>
    </location>
</feature>
<dbReference type="Pfam" id="PF02653">
    <property type="entry name" value="BPD_transp_2"/>
    <property type="match status" value="1"/>
</dbReference>